<name>A0A316VL45_9BASI</name>
<dbReference type="Proteomes" id="UP000245771">
    <property type="component" value="Unassembled WGS sequence"/>
</dbReference>
<organism evidence="2 3">
    <name type="scientific">Meira miltonrushii</name>
    <dbReference type="NCBI Taxonomy" id="1280837"/>
    <lineage>
        <taxon>Eukaryota</taxon>
        <taxon>Fungi</taxon>
        <taxon>Dikarya</taxon>
        <taxon>Basidiomycota</taxon>
        <taxon>Ustilaginomycotina</taxon>
        <taxon>Exobasidiomycetes</taxon>
        <taxon>Exobasidiales</taxon>
        <taxon>Brachybasidiaceae</taxon>
        <taxon>Meira</taxon>
    </lineage>
</organism>
<dbReference type="EMBL" id="KZ819602">
    <property type="protein sequence ID" value="PWN37083.1"/>
    <property type="molecule type" value="Genomic_DNA"/>
</dbReference>
<keyword evidence="1" id="KW-0472">Membrane</keyword>
<evidence type="ECO:0000313" key="3">
    <source>
        <dbReference type="Proteomes" id="UP000245771"/>
    </source>
</evidence>
<dbReference type="GeneID" id="37024919"/>
<keyword evidence="3" id="KW-1185">Reference proteome</keyword>
<feature type="transmembrane region" description="Helical" evidence="1">
    <location>
        <begin position="12"/>
        <end position="34"/>
    </location>
</feature>
<evidence type="ECO:0000313" key="2">
    <source>
        <dbReference type="EMBL" id="PWN37083.1"/>
    </source>
</evidence>
<keyword evidence="1" id="KW-1133">Transmembrane helix</keyword>
<dbReference type="InParanoid" id="A0A316VL45"/>
<feature type="transmembrane region" description="Helical" evidence="1">
    <location>
        <begin position="40"/>
        <end position="59"/>
    </location>
</feature>
<keyword evidence="1" id="KW-0812">Transmembrane</keyword>
<accession>A0A316VL45</accession>
<protein>
    <submittedName>
        <fullName evidence="2">Uncharacterized protein</fullName>
    </submittedName>
</protein>
<dbReference type="RefSeq" id="XP_025357385.1">
    <property type="nucleotide sequence ID" value="XM_025503138.1"/>
</dbReference>
<evidence type="ECO:0000256" key="1">
    <source>
        <dbReference type="SAM" id="Phobius"/>
    </source>
</evidence>
<dbReference type="AlphaFoldDB" id="A0A316VL45"/>
<gene>
    <name evidence="2" type="ORF">FA14DRAFT_9716</name>
</gene>
<reference evidence="2 3" key="1">
    <citation type="journal article" date="2018" name="Mol. Biol. Evol.">
        <title>Broad Genomic Sampling Reveals a Smut Pathogenic Ancestry of the Fungal Clade Ustilaginomycotina.</title>
        <authorList>
            <person name="Kijpornyongpan T."/>
            <person name="Mondo S.J."/>
            <person name="Barry K."/>
            <person name="Sandor L."/>
            <person name="Lee J."/>
            <person name="Lipzen A."/>
            <person name="Pangilinan J."/>
            <person name="LaButti K."/>
            <person name="Hainaut M."/>
            <person name="Henrissat B."/>
            <person name="Grigoriev I.V."/>
            <person name="Spatafora J.W."/>
            <person name="Aime M.C."/>
        </authorList>
    </citation>
    <scope>NUCLEOTIDE SEQUENCE [LARGE SCALE GENOMIC DNA]</scope>
    <source>
        <strain evidence="2 3">MCA 3882</strain>
    </source>
</reference>
<proteinExistence type="predicted"/>
<sequence length="87" mass="10561">MRNLFVKHYVELHHNNSPFSLSLAMFISTCFYHYTLFFNFMFQLSIITFFLVLSSLSYMRSLIMSIINTCMQFDRLFYCFATIYKCR</sequence>